<dbReference type="InterPro" id="IPR002869">
    <property type="entry name" value="Pyrv_flavodox_OxRed_cen"/>
</dbReference>
<dbReference type="Gene3D" id="3.40.920.10">
    <property type="entry name" value="Pyruvate-ferredoxin oxidoreductase, PFOR, domain III"/>
    <property type="match status" value="1"/>
</dbReference>
<protein>
    <submittedName>
        <fullName evidence="3">Pyruvate ferredoxin oxidoreductase</fullName>
    </submittedName>
</protein>
<keyword evidence="3" id="KW-0670">Pyruvate</keyword>
<dbReference type="AlphaFoldDB" id="A0A194AGQ3"/>
<evidence type="ECO:0000313" key="4">
    <source>
        <dbReference type="Proteomes" id="UP000095200"/>
    </source>
</evidence>
<dbReference type="GO" id="GO:0016903">
    <property type="term" value="F:oxidoreductase activity, acting on the aldehyde or oxo group of donors"/>
    <property type="evidence" value="ECO:0007669"/>
    <property type="project" value="InterPro"/>
</dbReference>
<dbReference type="Pfam" id="PF01558">
    <property type="entry name" value="POR"/>
    <property type="match status" value="1"/>
</dbReference>
<evidence type="ECO:0000313" key="3">
    <source>
        <dbReference type="EMBL" id="GAU09257.1"/>
    </source>
</evidence>
<gene>
    <name evidence="3" type="ORF">DPF_1979</name>
</gene>
<reference evidence="4" key="1">
    <citation type="submission" date="2016-06" db="EMBL/GenBank/DDBJ databases">
        <title>Draft genome sequence of Desulfoplanes formicivorans strain Pf12B.</title>
        <authorList>
            <person name="Watanabe M."/>
            <person name="Kojima H."/>
            <person name="Fukui M."/>
        </authorList>
    </citation>
    <scope>NUCLEOTIDE SEQUENCE [LARGE SCALE GENOMIC DNA]</scope>
    <source>
        <strain evidence="4">Pf12B</strain>
    </source>
</reference>
<dbReference type="Proteomes" id="UP000095200">
    <property type="component" value="Unassembled WGS sequence"/>
</dbReference>
<dbReference type="EMBL" id="BDFE01000017">
    <property type="protein sequence ID" value="GAU09257.1"/>
    <property type="molecule type" value="Genomic_DNA"/>
</dbReference>
<dbReference type="PANTHER" id="PTHR42730">
    <property type="entry name" value="2-OXOGLUTARATE SYNTHASE SUBUNIT KORC"/>
    <property type="match status" value="1"/>
</dbReference>
<evidence type="ECO:0000259" key="2">
    <source>
        <dbReference type="Pfam" id="PF01558"/>
    </source>
</evidence>
<dbReference type="RefSeq" id="WP_069859513.1">
    <property type="nucleotide sequence ID" value="NZ_BDFE01000017.1"/>
</dbReference>
<dbReference type="OrthoDB" id="9789125at2"/>
<dbReference type="SUPFAM" id="SSF53323">
    <property type="entry name" value="Pyruvate-ferredoxin oxidoreductase, PFOR, domain III"/>
    <property type="match status" value="1"/>
</dbReference>
<sequence length="214" mass="23252">MNNNNHLTRFEIRLSGLGGQGILTLGKIMGQALALDHGYEVCQTQSYGPEARGGASRSDVVLSSDPISYPKPVGLDLLVALSQEACNMYYNSLKMHGRLLIDSSLVDQSPSNIYWGLPFTQMAKEKIGVVQTTNVITLGALTHLLPFMNAQAVRRRLKAALPAKIQEINKKAYNLGLRVARKQYPDAPAQMADLLWGTEENSASPASAASNESH</sequence>
<name>A0A194AGQ3_9BACT</name>
<keyword evidence="4" id="KW-1185">Reference proteome</keyword>
<comment type="caution">
    <text evidence="3">The sequence shown here is derived from an EMBL/GenBank/DDBJ whole genome shotgun (WGS) entry which is preliminary data.</text>
</comment>
<accession>A0A194AGQ3</accession>
<dbReference type="InterPro" id="IPR019752">
    <property type="entry name" value="Pyrv/ketoisovalerate_OxRed_cat"/>
</dbReference>
<proteinExistence type="predicted"/>
<dbReference type="PANTHER" id="PTHR42730:SF1">
    <property type="entry name" value="2-OXOGLUTARATE SYNTHASE SUBUNIT KORC"/>
    <property type="match status" value="1"/>
</dbReference>
<feature type="domain" description="Pyruvate/ketoisovalerate oxidoreductase catalytic" evidence="2">
    <location>
        <begin position="18"/>
        <end position="177"/>
    </location>
</feature>
<dbReference type="STRING" id="1592317.DPF_1979"/>
<dbReference type="InterPro" id="IPR052554">
    <property type="entry name" value="2-oxoglutarate_synth_KorC"/>
</dbReference>
<evidence type="ECO:0000256" key="1">
    <source>
        <dbReference type="ARBA" id="ARBA00023002"/>
    </source>
</evidence>
<organism evidence="3 4">
    <name type="scientific">Desulfoplanes formicivorans</name>
    <dbReference type="NCBI Taxonomy" id="1592317"/>
    <lineage>
        <taxon>Bacteria</taxon>
        <taxon>Pseudomonadati</taxon>
        <taxon>Thermodesulfobacteriota</taxon>
        <taxon>Desulfovibrionia</taxon>
        <taxon>Desulfovibrionales</taxon>
        <taxon>Desulfoplanaceae</taxon>
        <taxon>Desulfoplanes</taxon>
    </lineage>
</organism>
<keyword evidence="1" id="KW-0560">Oxidoreductase</keyword>